<reference evidence="3 4" key="1">
    <citation type="submission" date="2018-10" db="EMBL/GenBank/DDBJ databases">
        <title>Draft genome sequence of Zhongshania sp. DSW25-10.</title>
        <authorList>
            <person name="Oh J."/>
        </authorList>
    </citation>
    <scope>NUCLEOTIDE SEQUENCE [LARGE SCALE GENOMIC DNA]</scope>
    <source>
        <strain evidence="3 4">DSW25-10</strain>
    </source>
</reference>
<evidence type="ECO:0000256" key="1">
    <source>
        <dbReference type="SAM" id="MobiDB-lite"/>
    </source>
</evidence>
<name>A0ABX9W6J4_9GAMM</name>
<comment type="caution">
    <text evidence="3">The sequence shown here is derived from an EMBL/GenBank/DDBJ whole genome shotgun (WGS) entry which is preliminary data.</text>
</comment>
<feature type="domain" description="Peptidase M28" evidence="2">
    <location>
        <begin position="259"/>
        <end position="385"/>
    </location>
</feature>
<sequence>MKIFYVLVFAGIVVSSACTRNSDSSPQSGLPSTETMMSWISDIEEQGYRRPGWPADEWTEKWAVDMFEALGLEDITLDPIDVTRWEEREWSLTVWPKGQPDNVIKLASWPIPLSKPVEELTAELVLSPSPADVRAGTIAVVEYPLMEMPQAHIRDDVATWSYDPDGEFNTLSQVLPMGERFQKIMDPEAEAGAAAYLGILNFPWQTDKYYVPYDSKPRDIPGLYLSRNEGRRLLDMMEDGPVMARLSVDAGLTRTVNHNVYATLPGRSDEWLVIGSHHDGPWNSAVEDASGVAMVMAQAQYWSRVPAKERPHNMLFLLTGGHMSGGAGLHDFAEKHKDFLSNDVVAEIHLEHIALAAKVVDGQLVPTDKPEVRWWFTSYIPRLERIVGRAICREDLTRSLMMPSTGWPRPDAKRPPTDASVFFFTTPVVSLLAAPMYLFDPADRMNMVDEKSLLPVSRAVIDIVQELGSETAKSLRAGQYTPPRSERLSSGCDDLNSMPNR</sequence>
<protein>
    <submittedName>
        <fullName evidence="3">M28 family peptidase</fullName>
    </submittedName>
</protein>
<dbReference type="Pfam" id="PF04389">
    <property type="entry name" value="Peptidase_M28"/>
    <property type="match status" value="1"/>
</dbReference>
<evidence type="ECO:0000259" key="2">
    <source>
        <dbReference type="Pfam" id="PF04389"/>
    </source>
</evidence>
<dbReference type="SUPFAM" id="SSF53187">
    <property type="entry name" value="Zn-dependent exopeptidases"/>
    <property type="match status" value="1"/>
</dbReference>
<dbReference type="InterPro" id="IPR007484">
    <property type="entry name" value="Peptidase_M28"/>
</dbReference>
<dbReference type="Proteomes" id="UP000274695">
    <property type="component" value="Unassembled WGS sequence"/>
</dbReference>
<proteinExistence type="predicted"/>
<evidence type="ECO:0000313" key="3">
    <source>
        <dbReference type="EMBL" id="RNL67266.1"/>
    </source>
</evidence>
<gene>
    <name evidence="3" type="ORF">D0911_03315</name>
</gene>
<feature type="region of interest" description="Disordered" evidence="1">
    <location>
        <begin position="474"/>
        <end position="501"/>
    </location>
</feature>
<organism evidence="3 4">
    <name type="scientific">Zhongshania marina</name>
    <dbReference type="NCBI Taxonomy" id="2304603"/>
    <lineage>
        <taxon>Bacteria</taxon>
        <taxon>Pseudomonadati</taxon>
        <taxon>Pseudomonadota</taxon>
        <taxon>Gammaproteobacteria</taxon>
        <taxon>Cellvibrionales</taxon>
        <taxon>Spongiibacteraceae</taxon>
        <taxon>Zhongshania</taxon>
    </lineage>
</organism>
<keyword evidence="4" id="KW-1185">Reference proteome</keyword>
<dbReference type="Gene3D" id="3.40.630.10">
    <property type="entry name" value="Zn peptidases"/>
    <property type="match status" value="1"/>
</dbReference>
<accession>A0ABX9W6J4</accession>
<dbReference type="RefSeq" id="WP_123181478.1">
    <property type="nucleotide sequence ID" value="NZ_RHGB01000002.1"/>
</dbReference>
<dbReference type="EMBL" id="RHGB01000002">
    <property type="protein sequence ID" value="RNL67266.1"/>
    <property type="molecule type" value="Genomic_DNA"/>
</dbReference>
<evidence type="ECO:0000313" key="4">
    <source>
        <dbReference type="Proteomes" id="UP000274695"/>
    </source>
</evidence>
<dbReference type="Gene3D" id="3.50.30.30">
    <property type="match status" value="1"/>
</dbReference>
<dbReference type="PROSITE" id="PS51257">
    <property type="entry name" value="PROKAR_LIPOPROTEIN"/>
    <property type="match status" value="1"/>
</dbReference>